<comment type="caution">
    <text evidence="1">The sequence shown here is derived from an EMBL/GenBank/DDBJ whole genome shotgun (WGS) entry which is preliminary data.</text>
</comment>
<keyword evidence="2" id="KW-1185">Reference proteome</keyword>
<dbReference type="Proteomes" id="UP000540656">
    <property type="component" value="Unassembled WGS sequence"/>
</dbReference>
<protein>
    <submittedName>
        <fullName evidence="1">Nucleotide-binding universal stress UspA family protein</fullName>
    </submittedName>
</protein>
<dbReference type="RefSeq" id="WP_179503660.1">
    <property type="nucleotide sequence ID" value="NZ_JACCAA010000001.1"/>
</dbReference>
<organism evidence="1 2">
    <name type="scientific">Nocardioides daedukensis</name>
    <dbReference type="NCBI Taxonomy" id="634462"/>
    <lineage>
        <taxon>Bacteria</taxon>
        <taxon>Bacillati</taxon>
        <taxon>Actinomycetota</taxon>
        <taxon>Actinomycetes</taxon>
        <taxon>Propionibacteriales</taxon>
        <taxon>Nocardioidaceae</taxon>
        <taxon>Nocardioides</taxon>
    </lineage>
</organism>
<sequence length="111" mass="11522">MVVLIVLAGVAASILVIARRGDAQGQRVHDAATQLVYQVPAGQDPGTVVAAVRAEGCDAVAEGARVVIACPGGAKLLRRRMRAAIAAAPLNFEGDPAPKSDIVFEDEHRDL</sequence>
<name>A0A7Y9S7C4_9ACTN</name>
<dbReference type="AlphaFoldDB" id="A0A7Y9S7C4"/>
<gene>
    <name evidence="1" type="ORF">BJ980_003693</name>
</gene>
<reference evidence="1 2" key="1">
    <citation type="submission" date="2020-07" db="EMBL/GenBank/DDBJ databases">
        <title>Sequencing the genomes of 1000 actinobacteria strains.</title>
        <authorList>
            <person name="Klenk H.-P."/>
        </authorList>
    </citation>
    <scope>NUCLEOTIDE SEQUENCE [LARGE SCALE GENOMIC DNA]</scope>
    <source>
        <strain evidence="1 2">DSM 23819</strain>
    </source>
</reference>
<accession>A0A7Y9S7C4</accession>
<evidence type="ECO:0000313" key="2">
    <source>
        <dbReference type="Proteomes" id="UP000540656"/>
    </source>
</evidence>
<evidence type="ECO:0000313" key="1">
    <source>
        <dbReference type="EMBL" id="NYG60770.1"/>
    </source>
</evidence>
<proteinExistence type="predicted"/>
<dbReference type="EMBL" id="JACCAA010000001">
    <property type="protein sequence ID" value="NYG60770.1"/>
    <property type="molecule type" value="Genomic_DNA"/>
</dbReference>